<keyword evidence="7 10" id="KW-0211">Defensin</keyword>
<dbReference type="GO" id="GO:0045087">
    <property type="term" value="P:innate immune response"/>
    <property type="evidence" value="ECO:0007669"/>
    <property type="project" value="InterPro"/>
</dbReference>
<accession>A0A8C0WXF0</accession>
<evidence type="ECO:0000256" key="2">
    <source>
        <dbReference type="ARBA" id="ARBA00004613"/>
    </source>
</evidence>
<comment type="similarity">
    <text evidence="3 10">Belongs to the beta-defensin family.</text>
</comment>
<dbReference type="PANTHER" id="PTHR15001">
    <property type="entry name" value="BETA-DEFENSIN 123-RELATED"/>
    <property type="match status" value="1"/>
</dbReference>
<organism evidence="12">
    <name type="scientific">Castor canadensis</name>
    <name type="common">American beaver</name>
    <dbReference type="NCBI Taxonomy" id="51338"/>
    <lineage>
        <taxon>Eukaryota</taxon>
        <taxon>Metazoa</taxon>
        <taxon>Chordata</taxon>
        <taxon>Craniata</taxon>
        <taxon>Vertebrata</taxon>
        <taxon>Euteleostomi</taxon>
        <taxon>Mammalia</taxon>
        <taxon>Eutheria</taxon>
        <taxon>Euarchontoglires</taxon>
        <taxon>Glires</taxon>
        <taxon>Rodentia</taxon>
        <taxon>Castorimorpha</taxon>
        <taxon>Castoridae</taxon>
        <taxon>Castor</taxon>
    </lineage>
</organism>
<dbReference type="GeneID" id="141423130"/>
<dbReference type="RefSeq" id="XP_073928512.1">
    <property type="nucleotide sequence ID" value="XM_074072411.1"/>
</dbReference>
<dbReference type="AlphaFoldDB" id="A0A8C0WXF0"/>
<evidence type="ECO:0000313" key="12">
    <source>
        <dbReference type="Ensembl" id="ENSCCNP00000018748.1"/>
    </source>
</evidence>
<name>A0A8C0WXF0_CASCN</name>
<keyword evidence="8 10" id="KW-0044">Antibiotic</keyword>
<keyword evidence="9" id="KW-1015">Disulfide bond</keyword>
<dbReference type="Gene3D" id="3.10.360.10">
    <property type="entry name" value="Antimicrobial Peptide, Beta-defensin 2, Chain A"/>
    <property type="match status" value="1"/>
</dbReference>
<evidence type="ECO:0000256" key="10">
    <source>
        <dbReference type="RuleBase" id="RU231113"/>
    </source>
</evidence>
<evidence type="ECO:0000256" key="9">
    <source>
        <dbReference type="ARBA" id="ARBA00023157"/>
    </source>
</evidence>
<evidence type="ECO:0000256" key="1">
    <source>
        <dbReference type="ARBA" id="ARBA00002878"/>
    </source>
</evidence>
<feature type="chain" id="PRO_5034322983" description="Beta-defensin" evidence="10">
    <location>
        <begin position="21"/>
        <end position="65"/>
    </location>
</feature>
<comment type="subcellular location">
    <subcellularLocation>
        <location evidence="2 10">Secreted</location>
    </subcellularLocation>
</comment>
<keyword evidence="4 10" id="KW-0964">Secreted</keyword>
<evidence type="ECO:0000256" key="7">
    <source>
        <dbReference type="ARBA" id="ARBA00022940"/>
    </source>
</evidence>
<evidence type="ECO:0000256" key="6">
    <source>
        <dbReference type="ARBA" id="ARBA00022729"/>
    </source>
</evidence>
<evidence type="ECO:0000256" key="5">
    <source>
        <dbReference type="ARBA" id="ARBA00022529"/>
    </source>
</evidence>
<evidence type="ECO:0000259" key="11">
    <source>
        <dbReference type="Pfam" id="PF13841"/>
    </source>
</evidence>
<feature type="signal peptide" evidence="10">
    <location>
        <begin position="1"/>
        <end position="20"/>
    </location>
</feature>
<dbReference type="PANTHER" id="PTHR15001:SF5">
    <property type="entry name" value="BETA-DEFENSIN"/>
    <property type="match status" value="1"/>
</dbReference>
<keyword evidence="5 10" id="KW-0929">Antimicrobial</keyword>
<dbReference type="Pfam" id="PF13841">
    <property type="entry name" value="Defensin_beta_2"/>
    <property type="match status" value="1"/>
</dbReference>
<feature type="domain" description="Beta-defensin" evidence="11">
    <location>
        <begin position="24"/>
        <end position="53"/>
    </location>
</feature>
<dbReference type="Ensembl" id="ENSCCNT00000024348.1">
    <property type="protein sequence ID" value="ENSCCNP00000018748.1"/>
    <property type="gene ID" value="ENSCCNG00000018952.1"/>
</dbReference>
<proteinExistence type="inferred from homology"/>
<evidence type="ECO:0000256" key="3">
    <source>
        <dbReference type="ARBA" id="ARBA00007371"/>
    </source>
</evidence>
<evidence type="ECO:0000256" key="8">
    <source>
        <dbReference type="ARBA" id="ARBA00023022"/>
    </source>
</evidence>
<evidence type="ECO:0000256" key="4">
    <source>
        <dbReference type="ARBA" id="ARBA00022525"/>
    </source>
</evidence>
<comment type="function">
    <text evidence="1 10">Has antibacterial activity.</text>
</comment>
<dbReference type="InterPro" id="IPR025933">
    <property type="entry name" value="Beta_defensin_dom"/>
</dbReference>
<keyword evidence="6 10" id="KW-0732">Signal</keyword>
<dbReference type="GO" id="GO:0005576">
    <property type="term" value="C:extracellular region"/>
    <property type="evidence" value="ECO:0007669"/>
    <property type="project" value="UniProtKB-SubCell"/>
</dbReference>
<dbReference type="InterPro" id="IPR050544">
    <property type="entry name" value="Beta-defensin"/>
</dbReference>
<reference evidence="12" key="1">
    <citation type="submission" date="2023-09" db="UniProtKB">
        <authorList>
            <consortium name="Ensembl"/>
        </authorList>
    </citation>
    <scope>IDENTIFICATION</scope>
</reference>
<protein>
    <recommendedName>
        <fullName evidence="10">Beta-defensin</fullName>
    </recommendedName>
</protein>
<sequence>MKSFLLTLGVLLLFSQVIPGNTEKCWNLHGSCREKCIRNERVYVFCLNGKLCCVKPKHQPQLPTK</sequence>
<dbReference type="GO" id="GO:0042742">
    <property type="term" value="P:defense response to bacterium"/>
    <property type="evidence" value="ECO:0007669"/>
    <property type="project" value="UniProtKB-UniRule"/>
</dbReference>